<accession>A0ABY3SG32</accession>
<name>A0ABY3SG32_9BACL</name>
<dbReference type="EMBL" id="CP090978">
    <property type="protein sequence ID" value="UJF32792.1"/>
    <property type="molecule type" value="Genomic_DNA"/>
</dbReference>
<organism evidence="2 3">
    <name type="scientific">Paenibacillus hexagrammi</name>
    <dbReference type="NCBI Taxonomy" id="2908839"/>
    <lineage>
        <taxon>Bacteria</taxon>
        <taxon>Bacillati</taxon>
        <taxon>Bacillota</taxon>
        <taxon>Bacilli</taxon>
        <taxon>Bacillales</taxon>
        <taxon>Paenibacillaceae</taxon>
        <taxon>Paenibacillus</taxon>
    </lineage>
</organism>
<protein>
    <submittedName>
        <fullName evidence="2">Uncharacterized protein</fullName>
    </submittedName>
</protein>
<reference evidence="2 3" key="1">
    <citation type="journal article" date="2024" name="Int. J. Syst. Evol. Microbiol.">
        <title>Paenibacillus hexagrammi sp. nov., a novel bacterium isolated from the gut content of Hexagrammos agrammus.</title>
        <authorList>
            <person name="Jung H.K."/>
            <person name="Kim D.G."/>
            <person name="Zin H."/>
            <person name="Park J."/>
            <person name="Jung H."/>
            <person name="Kim Y.O."/>
            <person name="Kong H.J."/>
            <person name="Kim J.W."/>
            <person name="Kim Y.S."/>
        </authorList>
    </citation>
    <scope>NUCLEOTIDE SEQUENCE [LARGE SCALE GENOMIC DNA]</scope>
    <source>
        <strain evidence="2 3">YPD9-1</strain>
    </source>
</reference>
<keyword evidence="1" id="KW-0472">Membrane</keyword>
<keyword evidence="1" id="KW-0812">Transmembrane</keyword>
<evidence type="ECO:0000313" key="3">
    <source>
        <dbReference type="Proteomes" id="UP001649230"/>
    </source>
</evidence>
<proteinExistence type="predicted"/>
<dbReference type="Gene3D" id="2.60.120.260">
    <property type="entry name" value="Galactose-binding domain-like"/>
    <property type="match status" value="1"/>
</dbReference>
<keyword evidence="1" id="KW-1133">Transmembrane helix</keyword>
<evidence type="ECO:0000313" key="2">
    <source>
        <dbReference type="EMBL" id="UJF32792.1"/>
    </source>
</evidence>
<dbReference type="Proteomes" id="UP001649230">
    <property type="component" value="Chromosome"/>
</dbReference>
<evidence type="ECO:0000256" key="1">
    <source>
        <dbReference type="SAM" id="Phobius"/>
    </source>
</evidence>
<sequence length="207" mass="22939">MSSLSEEFSLFHSTPTQKPLLISIDYFIPNLSIPYGGKLIQNHPVRLQNPSFSGGTATYSVSPDSAIQLDFNGDGITWIGYSSDFNGCVNVYIDHKLATSKDLYSSTLLLHQTLFETDGLPNGAHTISIQANGKKHEDSKGYNIGTDYFVISDRNDNSVIQDTDSRVTYINANHYAYLDFVARKMAHFIEFFILSAGLMVGGVICYQ</sequence>
<dbReference type="RefSeq" id="WP_235119135.1">
    <property type="nucleotide sequence ID" value="NZ_CP090978.1"/>
</dbReference>
<keyword evidence="3" id="KW-1185">Reference proteome</keyword>
<feature type="transmembrane region" description="Helical" evidence="1">
    <location>
        <begin position="185"/>
        <end position="206"/>
    </location>
</feature>
<gene>
    <name evidence="2" type="ORF">L0M14_24930</name>
</gene>